<dbReference type="SUPFAM" id="SSF55729">
    <property type="entry name" value="Acyl-CoA N-acyltransferases (Nat)"/>
    <property type="match status" value="1"/>
</dbReference>
<evidence type="ECO:0000313" key="3">
    <source>
        <dbReference type="Proteomes" id="UP000464214"/>
    </source>
</evidence>
<organism evidence="2 3">
    <name type="scientific">Nibribacter ruber</name>
    <dbReference type="NCBI Taxonomy" id="2698458"/>
    <lineage>
        <taxon>Bacteria</taxon>
        <taxon>Pseudomonadati</taxon>
        <taxon>Bacteroidota</taxon>
        <taxon>Cytophagia</taxon>
        <taxon>Cytophagales</taxon>
        <taxon>Hymenobacteraceae</taxon>
        <taxon>Nibribacter</taxon>
    </lineage>
</organism>
<evidence type="ECO:0000259" key="1">
    <source>
        <dbReference type="PROSITE" id="PS51186"/>
    </source>
</evidence>
<dbReference type="InterPro" id="IPR000182">
    <property type="entry name" value="GNAT_dom"/>
</dbReference>
<dbReference type="EMBL" id="CP047897">
    <property type="protein sequence ID" value="QHL86302.1"/>
    <property type="molecule type" value="Genomic_DNA"/>
</dbReference>
<evidence type="ECO:0000313" key="2">
    <source>
        <dbReference type="EMBL" id="QHL86302.1"/>
    </source>
</evidence>
<accession>A0A6P1P060</accession>
<dbReference type="GO" id="GO:0016747">
    <property type="term" value="F:acyltransferase activity, transferring groups other than amino-acyl groups"/>
    <property type="evidence" value="ECO:0007669"/>
    <property type="project" value="InterPro"/>
</dbReference>
<dbReference type="Pfam" id="PF13302">
    <property type="entry name" value="Acetyltransf_3"/>
    <property type="match status" value="1"/>
</dbReference>
<dbReference type="InterPro" id="IPR016181">
    <property type="entry name" value="Acyl_CoA_acyltransferase"/>
</dbReference>
<name>A0A6P1P060_9BACT</name>
<proteinExistence type="predicted"/>
<dbReference type="InterPro" id="IPR051531">
    <property type="entry name" value="N-acetyltransferase"/>
</dbReference>
<feature type="domain" description="N-acetyltransferase" evidence="1">
    <location>
        <begin position="13"/>
        <end position="174"/>
    </location>
</feature>
<dbReference type="Gene3D" id="3.40.630.30">
    <property type="match status" value="1"/>
</dbReference>
<reference evidence="2 3" key="1">
    <citation type="submission" date="2020-01" db="EMBL/GenBank/DDBJ databases">
        <authorList>
            <person name="Kim M."/>
        </authorList>
    </citation>
    <scope>NUCLEOTIDE SEQUENCE [LARGE SCALE GENOMIC DNA]</scope>
    <source>
        <strain evidence="2 3">BT10</strain>
    </source>
</reference>
<gene>
    <name evidence="2" type="ORF">GU926_02120</name>
</gene>
<dbReference type="RefSeq" id="WP_160688570.1">
    <property type="nucleotide sequence ID" value="NZ_CP047897.1"/>
</dbReference>
<protein>
    <submittedName>
        <fullName evidence="2">GNAT family N-acetyltransferase</fullName>
    </submittedName>
</protein>
<keyword evidence="2" id="KW-0808">Transferase</keyword>
<dbReference type="Proteomes" id="UP000464214">
    <property type="component" value="Chromosome"/>
</dbReference>
<dbReference type="AlphaFoldDB" id="A0A6P1P060"/>
<sequence>MEEVISAVETNRLRLVPLSREQLDLYLLNDGSLERQMGVGYSMKEINPDLQSGLQEHFIPLVAQHPDAFYFFTLWSIVLKEENVLVGDICFKGAPDEDGQVEIGYGTYDAFQQRGIMAEAVGALLSWCQHHPNIKLVLAETEAGNTASEKTLLKNGFQCYHKGRDNSWWKKRIKN</sequence>
<dbReference type="KEGG" id="nib:GU926_02120"/>
<dbReference type="PROSITE" id="PS51186">
    <property type="entry name" value="GNAT"/>
    <property type="match status" value="1"/>
</dbReference>
<dbReference type="PANTHER" id="PTHR43792:SF13">
    <property type="entry name" value="ACETYLTRANSFERASE"/>
    <property type="match status" value="1"/>
</dbReference>
<keyword evidence="3" id="KW-1185">Reference proteome</keyword>
<dbReference type="PANTHER" id="PTHR43792">
    <property type="entry name" value="GNAT FAMILY, PUTATIVE (AFU_ORTHOLOGUE AFUA_3G00765)-RELATED-RELATED"/>
    <property type="match status" value="1"/>
</dbReference>